<organism evidence="1 2">
    <name type="scientific">Trifolium subterraneum</name>
    <name type="common">Subterranean clover</name>
    <dbReference type="NCBI Taxonomy" id="3900"/>
    <lineage>
        <taxon>Eukaryota</taxon>
        <taxon>Viridiplantae</taxon>
        <taxon>Streptophyta</taxon>
        <taxon>Embryophyta</taxon>
        <taxon>Tracheophyta</taxon>
        <taxon>Spermatophyta</taxon>
        <taxon>Magnoliopsida</taxon>
        <taxon>eudicotyledons</taxon>
        <taxon>Gunneridae</taxon>
        <taxon>Pentapetalae</taxon>
        <taxon>rosids</taxon>
        <taxon>fabids</taxon>
        <taxon>Fabales</taxon>
        <taxon>Fabaceae</taxon>
        <taxon>Papilionoideae</taxon>
        <taxon>50 kb inversion clade</taxon>
        <taxon>NPAAA clade</taxon>
        <taxon>Hologalegina</taxon>
        <taxon>IRL clade</taxon>
        <taxon>Trifolieae</taxon>
        <taxon>Trifolium</taxon>
    </lineage>
</organism>
<accession>A0A2Z6NK78</accession>
<dbReference type="OrthoDB" id="1434255at2759"/>
<evidence type="ECO:0000313" key="2">
    <source>
        <dbReference type="Proteomes" id="UP000242715"/>
    </source>
</evidence>
<name>A0A2Z6NK78_TRISU</name>
<gene>
    <name evidence="1" type="ORF">TSUD_400330</name>
</gene>
<evidence type="ECO:0000313" key="1">
    <source>
        <dbReference type="EMBL" id="GAU44814.1"/>
    </source>
</evidence>
<dbReference type="InterPro" id="IPR004252">
    <property type="entry name" value="Probable_transposase_24"/>
</dbReference>
<sequence>MKLLTKQVGKKLSMHEDNKYALYLDQLKHSLSTGTSIVAWLSEHDYKIKKIFVSKGSRHLSEMYMEARNKRERPSWIGEDAWKKLEDEWKKPEYKEISKRNKKNRASTKGGSVCTGGSISFTEHALRMVHFSFCIF</sequence>
<dbReference type="Pfam" id="PF03004">
    <property type="entry name" value="Transposase_24"/>
    <property type="match status" value="1"/>
</dbReference>
<protein>
    <submittedName>
        <fullName evidence="1">Uncharacterized protein</fullName>
    </submittedName>
</protein>
<keyword evidence="2" id="KW-1185">Reference proteome</keyword>
<proteinExistence type="predicted"/>
<reference evidence="2" key="1">
    <citation type="journal article" date="2017" name="Front. Plant Sci.">
        <title>Climate Clever Clovers: New Paradigm to Reduce the Environmental Footprint of Ruminants by Breeding Low Methanogenic Forages Utilizing Haplotype Variation.</title>
        <authorList>
            <person name="Kaur P."/>
            <person name="Appels R."/>
            <person name="Bayer P.E."/>
            <person name="Keeble-Gagnere G."/>
            <person name="Wang J."/>
            <person name="Hirakawa H."/>
            <person name="Shirasawa K."/>
            <person name="Vercoe P."/>
            <person name="Stefanova K."/>
            <person name="Durmic Z."/>
            <person name="Nichols P."/>
            <person name="Revell C."/>
            <person name="Isobe S.N."/>
            <person name="Edwards D."/>
            <person name="Erskine W."/>
        </authorList>
    </citation>
    <scope>NUCLEOTIDE SEQUENCE [LARGE SCALE GENOMIC DNA]</scope>
    <source>
        <strain evidence="2">cv. Daliak</strain>
    </source>
</reference>
<dbReference type="Proteomes" id="UP000242715">
    <property type="component" value="Unassembled WGS sequence"/>
</dbReference>
<dbReference type="AlphaFoldDB" id="A0A2Z6NK78"/>
<dbReference type="EMBL" id="DF974074">
    <property type="protein sequence ID" value="GAU44814.1"/>
    <property type="molecule type" value="Genomic_DNA"/>
</dbReference>